<keyword evidence="5" id="KW-0653">Protein transport</keyword>
<dbReference type="GO" id="GO:0044614">
    <property type="term" value="C:nuclear pore cytoplasmic filaments"/>
    <property type="evidence" value="ECO:0007669"/>
    <property type="project" value="TreeGrafter"/>
</dbReference>
<evidence type="ECO:0000256" key="1">
    <source>
        <dbReference type="ARBA" id="ARBA00004567"/>
    </source>
</evidence>
<keyword evidence="8" id="KW-0539">Nucleus</keyword>
<keyword evidence="6" id="KW-0811">Translocation</keyword>
<feature type="compositionally biased region" description="Low complexity" evidence="9">
    <location>
        <begin position="473"/>
        <end position="490"/>
    </location>
</feature>
<dbReference type="Gene3D" id="1.10.10.2360">
    <property type="match status" value="1"/>
</dbReference>
<dbReference type="Gene3D" id="3.30.1610.10">
    <property type="entry name" value="Peptidase S59, nucleoporin"/>
    <property type="match status" value="1"/>
</dbReference>
<dbReference type="Pfam" id="PF04096">
    <property type="entry name" value="Nucleoporin2"/>
    <property type="match status" value="1"/>
</dbReference>
<feature type="compositionally biased region" description="Low complexity" evidence="9">
    <location>
        <begin position="368"/>
        <end position="388"/>
    </location>
</feature>
<comment type="caution">
    <text evidence="11">The sequence shown here is derived from an EMBL/GenBank/DDBJ whole genome shotgun (WGS) entry which is preliminary data.</text>
</comment>
<sequence>MFGNNTTSTWGNPQQNQQQQQPAGGSAFGQPNAFGNPGGAFGSTGAFGQPQQQPQANPMFGNLGGSTNTASPSGFGAFGGATHNNNNQTTSAFGAPRPATGFGAFGGGTGTFGSTPAFGSATTPAGTSGTSLFGQPNNTTTAGGAFGSNTGLFGASKPATTSFGTTSAQNQNVTNTVAAVTTGSSNPPYNAFSDKENPGSGTSVTLHYQSISCMPAYQGTSFEELRYQDYAQGRKTAGAFGQSATFGATPAQPTTSIFGQPQQSTPQPNAFGAPTTTPSTGFGAFGQPAVTQTPQPSTGLFGGGAFGQPQQQQQQQPAQQTNAFGAFGQPAQQNQQPSGGLFGGGTTAFGQPKPAGTGFGTFGGGTFGSSTTTTNAFGQPQQQQQQQPATTGLFGQTQPAASNAFGAFGNTASNNATKPLFGQPAAQPAQPAFGTGLFGQNQQQQQQQQPAQQQQQQQQQQPSLFGGGGGLFGSTNTQANQQNPQQPPTNIFGTTTQQPNAGGGLFGGGGGGLFGNNQQQQQQQQNQQPTANAFGAGGLFGKPAPPASNLFGGFGQQNTANTAQPQQNSLFGSTLGQSTNQQSTLGAGSLFGKPAVPAMGASTSNTNAPAGGLFGLFAPPGSFSATTQGAQGPLTASIAEPIGNNLAIFSMLPPGPRSINLDPQPAKKKAGFFVDVPTRAPLPRVQLGYTPAASKLRGFASSTSNSTSGNPFSSVSFISGKAGALSLSRGDSKSPISSDSLLRNQSPSLGSSQRQSVKKLILDKKVEPIDLFSKSGGSPARLGGSKVMFSPALSVAAREKEAAAAAAAAPSPQKTVALPALRDQRTPSRLDTNNPQARNASPVTEAQKDPTALEEGDYWCKPDLDTLKGKGFQELSSFSGLALGRKGYGEIHFLEPVDLTGLPKLGSLLGDVVRFDDKECSVYPDVDDVDKPPPGSGLNVKARLMLDRCWATDKASREPIKDEKHPGAVKHLKRLRNMKDTQFEGFEIKDGRWTFTVDHF</sequence>
<feature type="compositionally biased region" description="Low complexity" evidence="9">
    <location>
        <begin position="307"/>
        <end position="320"/>
    </location>
</feature>
<evidence type="ECO:0000313" key="11">
    <source>
        <dbReference type="EMBL" id="KAF9498779.1"/>
    </source>
</evidence>
<feature type="region of interest" description="Disordered" evidence="9">
    <location>
        <begin position="244"/>
        <end position="588"/>
    </location>
</feature>
<feature type="compositionally biased region" description="Low complexity" evidence="9">
    <location>
        <begin position="115"/>
        <end position="131"/>
    </location>
</feature>
<feature type="compositionally biased region" description="Polar residues" evidence="9">
    <location>
        <begin position="244"/>
        <end position="280"/>
    </location>
</feature>
<comment type="similarity">
    <text evidence="2">Belongs to the nucleoporin GLFG family.</text>
</comment>
<dbReference type="InterPro" id="IPR007230">
    <property type="entry name" value="Nup98_auto-Pept-S59_dom"/>
</dbReference>
<feature type="compositionally biased region" description="Low complexity" evidence="9">
    <location>
        <begin position="556"/>
        <end position="568"/>
    </location>
</feature>
<dbReference type="Proteomes" id="UP000807025">
    <property type="component" value="Unassembled WGS sequence"/>
</dbReference>
<dbReference type="GO" id="GO:0006606">
    <property type="term" value="P:protein import into nucleus"/>
    <property type="evidence" value="ECO:0007669"/>
    <property type="project" value="TreeGrafter"/>
</dbReference>
<feature type="compositionally biased region" description="Low complexity" evidence="9">
    <location>
        <begin position="12"/>
        <end position="22"/>
    </location>
</feature>
<feature type="region of interest" description="Disordered" evidence="9">
    <location>
        <begin position="805"/>
        <end position="855"/>
    </location>
</feature>
<keyword evidence="4" id="KW-0509">mRNA transport</keyword>
<dbReference type="EMBL" id="MU154535">
    <property type="protein sequence ID" value="KAF9498779.1"/>
    <property type="molecule type" value="Genomic_DNA"/>
</dbReference>
<feature type="compositionally biased region" description="Polar residues" evidence="9">
    <location>
        <begin position="289"/>
        <end position="298"/>
    </location>
</feature>
<feature type="region of interest" description="Disordered" evidence="9">
    <location>
        <begin position="115"/>
        <end position="145"/>
    </location>
</feature>
<feature type="domain" description="Peptidase S59" evidence="10">
    <location>
        <begin position="855"/>
        <end position="1000"/>
    </location>
</feature>
<feature type="compositionally biased region" description="Polar residues" evidence="9">
    <location>
        <begin position="569"/>
        <end position="586"/>
    </location>
</feature>
<dbReference type="GO" id="GO:0006405">
    <property type="term" value="P:RNA export from nucleus"/>
    <property type="evidence" value="ECO:0007669"/>
    <property type="project" value="TreeGrafter"/>
</dbReference>
<evidence type="ECO:0000313" key="12">
    <source>
        <dbReference type="Proteomes" id="UP000807025"/>
    </source>
</evidence>
<dbReference type="FunFam" id="1.10.10.2360:FF:000001">
    <property type="entry name" value="Nuclear pore complex protein Nup98-Nup96"/>
    <property type="match status" value="1"/>
</dbReference>
<feature type="compositionally biased region" description="Polar residues" evidence="9">
    <location>
        <begin position="82"/>
        <end position="91"/>
    </location>
</feature>
<keyword evidence="7" id="KW-0906">Nuclear pore complex</keyword>
<feature type="compositionally biased region" description="Polar residues" evidence="9">
    <location>
        <begin position="1"/>
        <end position="11"/>
    </location>
</feature>
<dbReference type="InterPro" id="IPR036903">
    <property type="entry name" value="Nup98_auto-Pept-S59_dom_sf"/>
</dbReference>
<dbReference type="GO" id="GO:0000973">
    <property type="term" value="P:post-transcriptional tethering of RNA polymerase II gene DNA at nuclear periphery"/>
    <property type="evidence" value="ECO:0007669"/>
    <property type="project" value="TreeGrafter"/>
</dbReference>
<dbReference type="Pfam" id="PF13634">
    <property type="entry name" value="Nucleoporin_FG"/>
    <property type="match status" value="4"/>
</dbReference>
<dbReference type="SUPFAM" id="SSF82215">
    <property type="entry name" value="C-terminal autoproteolytic domain of nucleoporin nup98"/>
    <property type="match status" value="1"/>
</dbReference>
<reference evidence="11" key="1">
    <citation type="submission" date="2020-11" db="EMBL/GenBank/DDBJ databases">
        <authorList>
            <consortium name="DOE Joint Genome Institute"/>
            <person name="Ahrendt S."/>
            <person name="Riley R."/>
            <person name="Andreopoulos W."/>
            <person name="Labutti K."/>
            <person name="Pangilinan J."/>
            <person name="Ruiz-Duenas F.J."/>
            <person name="Barrasa J.M."/>
            <person name="Sanchez-Garcia M."/>
            <person name="Camarero S."/>
            <person name="Miyauchi S."/>
            <person name="Serrano A."/>
            <person name="Linde D."/>
            <person name="Babiker R."/>
            <person name="Drula E."/>
            <person name="Ayuso-Fernandez I."/>
            <person name="Pacheco R."/>
            <person name="Padilla G."/>
            <person name="Ferreira P."/>
            <person name="Barriuso J."/>
            <person name="Kellner H."/>
            <person name="Castanera R."/>
            <person name="Alfaro M."/>
            <person name="Ramirez L."/>
            <person name="Pisabarro A.G."/>
            <person name="Kuo A."/>
            <person name="Tritt A."/>
            <person name="Lipzen A."/>
            <person name="He G."/>
            <person name="Yan M."/>
            <person name="Ng V."/>
            <person name="Cullen D."/>
            <person name="Martin F."/>
            <person name="Rosso M.-N."/>
            <person name="Henrissat B."/>
            <person name="Hibbett D."/>
            <person name="Martinez A.T."/>
            <person name="Grigoriev I.V."/>
        </authorList>
    </citation>
    <scope>NUCLEOTIDE SEQUENCE</scope>
    <source>
        <strain evidence="11">ATCC 90797</strain>
    </source>
</reference>
<dbReference type="GO" id="GO:0008139">
    <property type="term" value="F:nuclear localization sequence binding"/>
    <property type="evidence" value="ECO:0007669"/>
    <property type="project" value="TreeGrafter"/>
</dbReference>
<dbReference type="AlphaFoldDB" id="A0A9P6A6R0"/>
<evidence type="ECO:0000256" key="2">
    <source>
        <dbReference type="ARBA" id="ARBA00008926"/>
    </source>
</evidence>
<feature type="compositionally biased region" description="Polar residues" evidence="9">
    <location>
        <begin position="491"/>
        <end position="500"/>
    </location>
</feature>
<dbReference type="PANTHER" id="PTHR23198:SF6">
    <property type="entry name" value="NUCLEAR PORE COMPLEX PROTEIN NUP98-NUP96"/>
    <property type="match status" value="1"/>
</dbReference>
<dbReference type="PROSITE" id="PS51434">
    <property type="entry name" value="NUP_C"/>
    <property type="match status" value="1"/>
</dbReference>
<evidence type="ECO:0000256" key="6">
    <source>
        <dbReference type="ARBA" id="ARBA00023010"/>
    </source>
</evidence>
<feature type="compositionally biased region" description="Polar residues" evidence="9">
    <location>
        <begin position="389"/>
        <end position="401"/>
    </location>
</feature>
<feature type="region of interest" description="Disordered" evidence="9">
    <location>
        <begin position="1"/>
        <end position="98"/>
    </location>
</feature>
<keyword evidence="12" id="KW-1185">Reference proteome</keyword>
<feature type="compositionally biased region" description="Polar residues" evidence="9">
    <location>
        <begin position="734"/>
        <end position="755"/>
    </location>
</feature>
<organism evidence="11 12">
    <name type="scientific">Pleurotus eryngii</name>
    <name type="common">Boletus of the steppes</name>
    <dbReference type="NCBI Taxonomy" id="5323"/>
    <lineage>
        <taxon>Eukaryota</taxon>
        <taxon>Fungi</taxon>
        <taxon>Dikarya</taxon>
        <taxon>Basidiomycota</taxon>
        <taxon>Agaricomycotina</taxon>
        <taxon>Agaricomycetes</taxon>
        <taxon>Agaricomycetidae</taxon>
        <taxon>Agaricales</taxon>
        <taxon>Pleurotineae</taxon>
        <taxon>Pleurotaceae</taxon>
        <taxon>Pleurotus</taxon>
    </lineage>
</organism>
<feature type="compositionally biased region" description="Low complexity" evidence="9">
    <location>
        <begin position="423"/>
        <end position="464"/>
    </location>
</feature>
<dbReference type="GO" id="GO:0017056">
    <property type="term" value="F:structural constituent of nuclear pore"/>
    <property type="evidence" value="ECO:0007669"/>
    <property type="project" value="InterPro"/>
</dbReference>
<dbReference type="GO" id="GO:0003723">
    <property type="term" value="F:RNA binding"/>
    <property type="evidence" value="ECO:0007669"/>
    <property type="project" value="TreeGrafter"/>
</dbReference>
<evidence type="ECO:0000256" key="9">
    <source>
        <dbReference type="SAM" id="MobiDB-lite"/>
    </source>
</evidence>
<dbReference type="PANTHER" id="PTHR23198">
    <property type="entry name" value="NUCLEOPORIN"/>
    <property type="match status" value="1"/>
</dbReference>
<dbReference type="GO" id="GO:0034398">
    <property type="term" value="P:telomere tethering at nuclear periphery"/>
    <property type="evidence" value="ECO:0007669"/>
    <property type="project" value="TreeGrafter"/>
</dbReference>
<dbReference type="GO" id="GO:0051028">
    <property type="term" value="P:mRNA transport"/>
    <property type="evidence" value="ECO:0007669"/>
    <property type="project" value="UniProtKB-KW"/>
</dbReference>
<evidence type="ECO:0000256" key="7">
    <source>
        <dbReference type="ARBA" id="ARBA00023132"/>
    </source>
</evidence>
<feature type="compositionally biased region" description="Gly residues" evidence="9">
    <location>
        <begin position="501"/>
        <end position="514"/>
    </location>
</feature>
<evidence type="ECO:0000256" key="4">
    <source>
        <dbReference type="ARBA" id="ARBA00022816"/>
    </source>
</evidence>
<feature type="compositionally biased region" description="Gly residues" evidence="9">
    <location>
        <begin position="357"/>
        <end position="367"/>
    </location>
</feature>
<proteinExistence type="inferred from homology"/>
<feature type="region of interest" description="Disordered" evidence="9">
    <location>
        <begin position="728"/>
        <end position="756"/>
    </location>
</feature>
<feature type="compositionally biased region" description="Polar residues" evidence="9">
    <location>
        <begin position="829"/>
        <end position="844"/>
    </location>
</feature>
<evidence type="ECO:0000256" key="5">
    <source>
        <dbReference type="ARBA" id="ARBA00022927"/>
    </source>
</evidence>
<comment type="subcellular location">
    <subcellularLocation>
        <location evidence="1">Nucleus</location>
        <location evidence="1">Nuclear pore complex</location>
    </subcellularLocation>
</comment>
<dbReference type="InterPro" id="IPR037665">
    <property type="entry name" value="Nucleoporin_S59-like"/>
</dbReference>
<feature type="compositionally biased region" description="Low complexity" evidence="9">
    <location>
        <begin position="515"/>
        <end position="528"/>
    </location>
</feature>
<gene>
    <name evidence="11" type="ORF">BDN71DRAFT_1442714</name>
</gene>
<dbReference type="OrthoDB" id="3797628at2759"/>
<feature type="region of interest" description="Disordered" evidence="9">
    <location>
        <begin position="181"/>
        <end position="201"/>
    </location>
</feature>
<protein>
    <recommendedName>
        <fullName evidence="10">Peptidase S59 domain-containing protein</fullName>
    </recommendedName>
</protein>
<feature type="compositionally biased region" description="Polar residues" evidence="9">
    <location>
        <begin position="132"/>
        <end position="145"/>
    </location>
</feature>
<evidence type="ECO:0000259" key="10">
    <source>
        <dbReference type="PROSITE" id="PS51434"/>
    </source>
</evidence>
<evidence type="ECO:0000256" key="3">
    <source>
        <dbReference type="ARBA" id="ARBA00022448"/>
    </source>
</evidence>
<accession>A0A9P6A6R0</accession>
<dbReference type="InterPro" id="IPR025574">
    <property type="entry name" value="Nucleoporin_FG_rpt"/>
</dbReference>
<keyword evidence="3" id="KW-0813">Transport</keyword>
<name>A0A9P6A6R0_PLEER</name>
<evidence type="ECO:0000256" key="8">
    <source>
        <dbReference type="ARBA" id="ARBA00023242"/>
    </source>
</evidence>